<dbReference type="AlphaFoldDB" id="A0A4Y2M1E0"/>
<dbReference type="Proteomes" id="UP000499080">
    <property type="component" value="Unassembled WGS sequence"/>
</dbReference>
<feature type="region of interest" description="Disordered" evidence="1">
    <location>
        <begin position="17"/>
        <end position="39"/>
    </location>
</feature>
<evidence type="ECO:0008006" key="4">
    <source>
        <dbReference type="Google" id="ProtNLM"/>
    </source>
</evidence>
<dbReference type="PANTHER" id="PTHR45786">
    <property type="entry name" value="DNA BINDING PROTEIN-LIKE"/>
    <property type="match status" value="1"/>
</dbReference>
<evidence type="ECO:0000256" key="1">
    <source>
        <dbReference type="SAM" id="MobiDB-lite"/>
    </source>
</evidence>
<dbReference type="EMBL" id="BGPR01006610">
    <property type="protein sequence ID" value="GBN20394.1"/>
    <property type="molecule type" value="Genomic_DNA"/>
</dbReference>
<protein>
    <recommendedName>
        <fullName evidence="4">Helitron helicase-like domain-containing protein</fullName>
    </recommendedName>
</protein>
<sequence length="180" mass="21237">MSFQDLYYNLRRREQRSNESFDETLQRTSARNEADRLRRAGKCSDQFSQRRENRVHSQIEVNVPERSCGNITEQYTGSKNYRQRIREYNAALAFAFMGAEIKALPGTGPYCFRIHGQIYHMVSPLYSNERKKPRYGQLYIFDSSEANNRRMENNRACLHSVMERLDALLRSINPFAESYL</sequence>
<gene>
    <name evidence="2" type="ORF">AVEN_100471_1</name>
</gene>
<proteinExistence type="predicted"/>
<keyword evidence="3" id="KW-1185">Reference proteome</keyword>
<dbReference type="PANTHER" id="PTHR45786:SF74">
    <property type="entry name" value="ATP-DEPENDENT DNA HELICASE"/>
    <property type="match status" value="1"/>
</dbReference>
<comment type="caution">
    <text evidence="2">The sequence shown here is derived from an EMBL/GenBank/DDBJ whole genome shotgun (WGS) entry which is preliminary data.</text>
</comment>
<name>A0A4Y2M1E0_ARAVE</name>
<accession>A0A4Y2M1E0</accession>
<organism evidence="2 3">
    <name type="scientific">Araneus ventricosus</name>
    <name type="common">Orbweaver spider</name>
    <name type="synonym">Epeira ventricosa</name>
    <dbReference type="NCBI Taxonomy" id="182803"/>
    <lineage>
        <taxon>Eukaryota</taxon>
        <taxon>Metazoa</taxon>
        <taxon>Ecdysozoa</taxon>
        <taxon>Arthropoda</taxon>
        <taxon>Chelicerata</taxon>
        <taxon>Arachnida</taxon>
        <taxon>Araneae</taxon>
        <taxon>Araneomorphae</taxon>
        <taxon>Entelegynae</taxon>
        <taxon>Araneoidea</taxon>
        <taxon>Araneidae</taxon>
        <taxon>Araneus</taxon>
    </lineage>
</organism>
<evidence type="ECO:0000313" key="3">
    <source>
        <dbReference type="Proteomes" id="UP000499080"/>
    </source>
</evidence>
<evidence type="ECO:0000313" key="2">
    <source>
        <dbReference type="EMBL" id="GBN20394.1"/>
    </source>
</evidence>
<feature type="non-terminal residue" evidence="2">
    <location>
        <position position="1"/>
    </location>
</feature>
<reference evidence="2 3" key="1">
    <citation type="journal article" date="2019" name="Sci. Rep.">
        <title>Orb-weaving spider Araneus ventricosus genome elucidates the spidroin gene catalogue.</title>
        <authorList>
            <person name="Kono N."/>
            <person name="Nakamura H."/>
            <person name="Ohtoshi R."/>
            <person name="Moran D.A.P."/>
            <person name="Shinohara A."/>
            <person name="Yoshida Y."/>
            <person name="Fujiwara M."/>
            <person name="Mori M."/>
            <person name="Tomita M."/>
            <person name="Arakawa K."/>
        </authorList>
    </citation>
    <scope>NUCLEOTIDE SEQUENCE [LARGE SCALE GENOMIC DNA]</scope>
</reference>
<feature type="non-terminal residue" evidence="2">
    <location>
        <position position="180"/>
    </location>
</feature>
<dbReference type="OrthoDB" id="7698527at2759"/>